<dbReference type="GeneTree" id="ENSGT00940000178234"/>
<reference evidence="1 2" key="1">
    <citation type="submission" date="2020-10" db="EMBL/GenBank/DDBJ databases">
        <title>Pygocentrus nattereri (red-bellied piranha) genome, fPygNat1, primary haplotype.</title>
        <authorList>
            <person name="Myers G."/>
            <person name="Meyer A."/>
            <person name="Karagic N."/>
            <person name="Pippel M."/>
            <person name="Winkler S."/>
            <person name="Tracey A."/>
            <person name="Wood J."/>
            <person name="Formenti G."/>
            <person name="Howe K."/>
            <person name="Fedrigo O."/>
            <person name="Jarvis E.D."/>
        </authorList>
    </citation>
    <scope>NUCLEOTIDE SEQUENCE [LARGE SCALE GENOMIC DNA]</scope>
</reference>
<keyword evidence="2" id="KW-1185">Reference proteome</keyword>
<protein>
    <submittedName>
        <fullName evidence="1">Uncharacterized protein</fullName>
    </submittedName>
</protein>
<proteinExistence type="predicted"/>
<evidence type="ECO:0000313" key="1">
    <source>
        <dbReference type="Ensembl" id="ENSPNAP00000002564.2"/>
    </source>
</evidence>
<name>A0A3B4BVN7_PYGNA</name>
<dbReference type="AlphaFoldDB" id="A0A3B4BVN7"/>
<organism evidence="1 2">
    <name type="scientific">Pygocentrus nattereri</name>
    <name type="common">Red-bellied piranha</name>
    <dbReference type="NCBI Taxonomy" id="42514"/>
    <lineage>
        <taxon>Eukaryota</taxon>
        <taxon>Metazoa</taxon>
        <taxon>Chordata</taxon>
        <taxon>Craniata</taxon>
        <taxon>Vertebrata</taxon>
        <taxon>Euteleostomi</taxon>
        <taxon>Actinopterygii</taxon>
        <taxon>Neopterygii</taxon>
        <taxon>Teleostei</taxon>
        <taxon>Ostariophysi</taxon>
        <taxon>Characiformes</taxon>
        <taxon>Characoidei</taxon>
        <taxon>Pygocentrus</taxon>
    </lineage>
</organism>
<accession>A0A3B4BVN7</accession>
<sequence length="101" mass="10442">MGGTVGVFVVHGVAKEQCGRCQDARDDPNSSQRCPHVALGAQLGAGQRVDNGQVAVQAHASEAEDAGIHIEQYNVAGCVHNIRCPPLALSLPNGEDDDAVA</sequence>
<reference evidence="1" key="2">
    <citation type="submission" date="2025-08" db="UniProtKB">
        <authorList>
            <consortium name="Ensembl"/>
        </authorList>
    </citation>
    <scope>IDENTIFICATION</scope>
</reference>
<dbReference type="Proteomes" id="UP001501920">
    <property type="component" value="Chromosome 18"/>
</dbReference>
<evidence type="ECO:0000313" key="2">
    <source>
        <dbReference type="Proteomes" id="UP001501920"/>
    </source>
</evidence>
<dbReference type="OMA" id="GCEVSKC"/>
<reference evidence="1" key="3">
    <citation type="submission" date="2025-09" db="UniProtKB">
        <authorList>
            <consortium name="Ensembl"/>
        </authorList>
    </citation>
    <scope>IDENTIFICATION</scope>
</reference>
<dbReference type="Ensembl" id="ENSPNAT00000010220.2">
    <property type="protein sequence ID" value="ENSPNAP00000002564.2"/>
    <property type="gene ID" value="ENSPNAG00000008932.2"/>
</dbReference>